<evidence type="ECO:0000256" key="1">
    <source>
        <dbReference type="ARBA" id="ARBA00022763"/>
    </source>
</evidence>
<dbReference type="InterPro" id="IPR036217">
    <property type="entry name" value="MethylDNA_cys_MeTrfase_DNAb"/>
</dbReference>
<protein>
    <recommendedName>
        <fullName evidence="2">Methylated-DNA-[protein]-cysteine S-methyltransferase DNA binding domain-containing protein</fullName>
    </recommendedName>
</protein>
<dbReference type="GO" id="GO:0006281">
    <property type="term" value="P:DNA repair"/>
    <property type="evidence" value="ECO:0007669"/>
    <property type="project" value="InterPro"/>
</dbReference>
<dbReference type="GO" id="GO:0003824">
    <property type="term" value="F:catalytic activity"/>
    <property type="evidence" value="ECO:0007669"/>
    <property type="project" value="InterPro"/>
</dbReference>
<keyword evidence="1" id="KW-0227">DNA damage</keyword>
<comment type="caution">
    <text evidence="3">The sequence shown here is derived from an EMBL/GenBank/DDBJ whole genome shotgun (WGS) entry which is preliminary data.</text>
</comment>
<organism evidence="3 4">
    <name type="scientific">Tilletia laevis</name>
    <dbReference type="NCBI Taxonomy" id="157183"/>
    <lineage>
        <taxon>Eukaryota</taxon>
        <taxon>Fungi</taxon>
        <taxon>Dikarya</taxon>
        <taxon>Basidiomycota</taxon>
        <taxon>Ustilaginomycotina</taxon>
        <taxon>Exobasidiomycetes</taxon>
        <taxon>Tilletiales</taxon>
        <taxon>Tilletiaceae</taxon>
        <taxon>Tilletia</taxon>
    </lineage>
</organism>
<proteinExistence type="predicted"/>
<dbReference type="CDD" id="cd06445">
    <property type="entry name" value="ATase"/>
    <property type="match status" value="1"/>
</dbReference>
<dbReference type="Gene3D" id="1.10.10.10">
    <property type="entry name" value="Winged helix-like DNA-binding domain superfamily/Winged helix DNA-binding domain"/>
    <property type="match status" value="1"/>
</dbReference>
<name>A0A9N8QND8_9BASI</name>
<evidence type="ECO:0000259" key="2">
    <source>
        <dbReference type="Pfam" id="PF01035"/>
    </source>
</evidence>
<dbReference type="Pfam" id="PF01035">
    <property type="entry name" value="DNA_binding_1"/>
    <property type="match status" value="1"/>
</dbReference>
<dbReference type="PANTHER" id="PTHR42942">
    <property type="entry name" value="6-O-METHYLGUANINE DNA METHYLTRANSFERASE"/>
    <property type="match status" value="1"/>
</dbReference>
<evidence type="ECO:0000313" key="3">
    <source>
        <dbReference type="EMBL" id="CAD6959272.1"/>
    </source>
</evidence>
<dbReference type="SUPFAM" id="SSF46767">
    <property type="entry name" value="Methylated DNA-protein cysteine methyltransferase, C-terminal domain"/>
    <property type="match status" value="1"/>
</dbReference>
<dbReference type="InterPro" id="IPR052520">
    <property type="entry name" value="ATL_DNA_repair"/>
</dbReference>
<sequence length="132" mass="13818">MASQSGSVDAAWFHARTYELVRQIPAGKVTTYGHIAKLAGYPRHSRMVGAALKWLADDTVPWQRVIGAGGIISERGDGGHGASRQAQALQAEGVEVNEAAGAGIGTGGRWRVSMATYGWFPDAAPDNAGESP</sequence>
<evidence type="ECO:0000313" key="4">
    <source>
        <dbReference type="Proteomes" id="UP000836404"/>
    </source>
</evidence>
<dbReference type="PANTHER" id="PTHR42942:SF1">
    <property type="entry name" value="ALKYLTRANSFERASE-LIKE PROTEIN 1"/>
    <property type="match status" value="1"/>
</dbReference>
<keyword evidence="4" id="KW-1185">Reference proteome</keyword>
<feature type="domain" description="Methylated-DNA-[protein]-cysteine S-methyltransferase DNA binding" evidence="2">
    <location>
        <begin position="13"/>
        <end position="94"/>
    </location>
</feature>
<reference evidence="3 4" key="1">
    <citation type="submission" date="2020-10" db="EMBL/GenBank/DDBJ databases">
        <authorList>
            <person name="Sedaghatjoo S."/>
        </authorList>
    </citation>
    <scope>NUCLEOTIDE SEQUENCE [LARGE SCALE GENOMIC DNA]</scope>
    <source>
        <strain evidence="3 4">LLFL</strain>
    </source>
</reference>
<dbReference type="InterPro" id="IPR014048">
    <property type="entry name" value="MethylDNA_cys_MeTrfase_DNA-bd"/>
</dbReference>
<accession>A0A9N8QND8</accession>
<gene>
    <name evidence="3" type="ORF">JKILLFL_G8481</name>
</gene>
<dbReference type="Proteomes" id="UP000836404">
    <property type="component" value="Unassembled WGS sequence"/>
</dbReference>
<dbReference type="InterPro" id="IPR036388">
    <property type="entry name" value="WH-like_DNA-bd_sf"/>
</dbReference>
<dbReference type="AlphaFoldDB" id="A0A9N8QND8"/>
<dbReference type="EMBL" id="CAJHJF010006829">
    <property type="protein sequence ID" value="CAD6959272.1"/>
    <property type="molecule type" value="Genomic_DNA"/>
</dbReference>